<dbReference type="InterPro" id="IPR025737">
    <property type="entry name" value="FApF"/>
</dbReference>
<evidence type="ECO:0000256" key="1">
    <source>
        <dbReference type="SAM" id="SignalP"/>
    </source>
</evidence>
<proteinExistence type="predicted"/>
<evidence type="ECO:0000313" key="3">
    <source>
        <dbReference type="Proteomes" id="UP000256829"/>
    </source>
</evidence>
<protein>
    <submittedName>
        <fullName evidence="2">Transporter</fullName>
    </submittedName>
</protein>
<reference evidence="2 3" key="1">
    <citation type="submission" date="2018-08" db="EMBL/GenBank/DDBJ databases">
        <title>Lysobacter soli KCTC 22011, whole genome shotgun sequence.</title>
        <authorList>
            <person name="Zhang X."/>
            <person name="Feng G."/>
            <person name="Zhu H."/>
        </authorList>
    </citation>
    <scope>NUCLEOTIDE SEQUENCE [LARGE SCALE GENOMIC DNA]</scope>
    <source>
        <strain evidence="2 3">KCTC 22011</strain>
    </source>
</reference>
<keyword evidence="3" id="KW-1185">Reference proteome</keyword>
<sequence>MRRRLNWLGERTMNTRHLLAAGIALGCAALAEPAFATEGALGRTITGTNVQSFAGVVPPTPGFNAAIGYVHYSGEISASREVPLNNQLTLGMDATFDMLSVTGLYVWDTGEGRWNFASMATLPFAEVDVTANVSIGSRTGRVNDKADWDIFDPFFAPIIAGYHFDQTRHMTLALYVYTDWGDYDPDRLANLSLNNWTYSPTIGYTQLMQKGTLEFTTVGAVDIYTKNDATDYQNGAVFRLDAQLVKRFANGWGVGGIGGWIQQIEDDEGPTADRLNGFKGRAFALGPTVNYTNKWDGGQVEFAARWLTEFDVKRRIKGDPLMVTATIAF</sequence>
<dbReference type="PROSITE" id="PS51257">
    <property type="entry name" value="PROKAR_LIPOPROTEIN"/>
    <property type="match status" value="1"/>
</dbReference>
<dbReference type="AlphaFoldDB" id="A0A3D8VFX8"/>
<feature type="chain" id="PRO_5017714159" evidence="1">
    <location>
        <begin position="37"/>
        <end position="329"/>
    </location>
</feature>
<gene>
    <name evidence="2" type="ORF">DX912_07340</name>
</gene>
<evidence type="ECO:0000313" key="2">
    <source>
        <dbReference type="EMBL" id="RDY67728.1"/>
    </source>
</evidence>
<organism evidence="2 3">
    <name type="scientific">Lysobacter soli</name>
    <dbReference type="NCBI Taxonomy" id="453783"/>
    <lineage>
        <taxon>Bacteria</taxon>
        <taxon>Pseudomonadati</taxon>
        <taxon>Pseudomonadota</taxon>
        <taxon>Gammaproteobacteria</taxon>
        <taxon>Lysobacterales</taxon>
        <taxon>Lysobacteraceae</taxon>
        <taxon>Lysobacter</taxon>
    </lineage>
</organism>
<comment type="caution">
    <text evidence="2">The sequence shown here is derived from an EMBL/GenBank/DDBJ whole genome shotgun (WGS) entry which is preliminary data.</text>
</comment>
<dbReference type="Proteomes" id="UP000256829">
    <property type="component" value="Unassembled WGS sequence"/>
</dbReference>
<dbReference type="EMBL" id="QTJR01000004">
    <property type="protein sequence ID" value="RDY67728.1"/>
    <property type="molecule type" value="Genomic_DNA"/>
</dbReference>
<name>A0A3D8VFX8_9GAMM</name>
<accession>A0A3D8VFX8</accession>
<feature type="signal peptide" evidence="1">
    <location>
        <begin position="1"/>
        <end position="36"/>
    </location>
</feature>
<dbReference type="Pfam" id="PF13557">
    <property type="entry name" value="Phenol_MetA_deg"/>
    <property type="match status" value="1"/>
</dbReference>
<keyword evidence="1" id="KW-0732">Signal</keyword>